<sequence>FHKHIHEYIKYEEYCLQRENYNEYANKCKLLELVDENEETKVNTICLRFQCLMNYILKQYFSQNTQIKHVHLEYLNYWLNNELHNNYADIFPKELYQHMKVHDTSNTLLSNLDSILSNMNDDEIKNMSLLFYLYRDCVHIVNVTTGYVVNESFAMKNEKHCADKYKELEQKCPNEKTASFCKAFCAFKKKYKSIDFKIPKLKDMEKKEKNEIKKRR</sequence>
<reference evidence="1 2" key="1">
    <citation type="journal article" date="2012" name="Nat. Genet.">
        <title>Plasmodium cynomolgi genome sequences provide insight into Plasmodium vivax and the monkey malaria clade.</title>
        <authorList>
            <person name="Tachibana S."/>
            <person name="Sullivan S.A."/>
            <person name="Kawai S."/>
            <person name="Nakamura S."/>
            <person name="Kim H.R."/>
            <person name="Goto N."/>
            <person name="Arisue N."/>
            <person name="Palacpac N.M.Q."/>
            <person name="Honma H."/>
            <person name="Yagi M."/>
            <person name="Tougan T."/>
            <person name="Katakai Y."/>
            <person name="Kaneko O."/>
            <person name="Mita T."/>
            <person name="Kita K."/>
            <person name="Yasutomi Y."/>
            <person name="Sutton P.L."/>
            <person name="Shakhbatyan R."/>
            <person name="Horii T."/>
            <person name="Yasunaga T."/>
            <person name="Barnwell J.W."/>
            <person name="Escalante A.A."/>
            <person name="Carlton J.M."/>
            <person name="Tanabe K."/>
        </authorList>
    </citation>
    <scope>NUCLEOTIDE SEQUENCE [LARGE SCALE GENOMIC DNA]</scope>
    <source>
        <strain evidence="1 2">B</strain>
    </source>
</reference>
<dbReference type="KEGG" id="pcy:PCYB_005350"/>
<evidence type="ECO:0008006" key="3">
    <source>
        <dbReference type="Google" id="ProtNLM"/>
    </source>
</evidence>
<feature type="non-terminal residue" evidence="1">
    <location>
        <position position="1"/>
    </location>
</feature>
<dbReference type="EMBL" id="DF157825">
    <property type="protein sequence ID" value="GAB69786.1"/>
    <property type="molecule type" value="Genomic_DNA"/>
</dbReference>
<accession>K6UFB0</accession>
<dbReference type="Proteomes" id="UP000006319">
    <property type="component" value="Unassembled WGS sequence"/>
</dbReference>
<gene>
    <name evidence="1" type="ORF">PCYB_005350</name>
</gene>
<dbReference type="AlphaFoldDB" id="K6UFB0"/>
<dbReference type="RefSeq" id="XP_004228004.1">
    <property type="nucleotide sequence ID" value="XM_004227956.1"/>
</dbReference>
<protein>
    <recommendedName>
        <fullName evidence="3">CYIR protein</fullName>
    </recommendedName>
</protein>
<feature type="non-terminal residue" evidence="1">
    <location>
        <position position="216"/>
    </location>
</feature>
<organism evidence="1 2">
    <name type="scientific">Plasmodium cynomolgi (strain B)</name>
    <dbReference type="NCBI Taxonomy" id="1120755"/>
    <lineage>
        <taxon>Eukaryota</taxon>
        <taxon>Sar</taxon>
        <taxon>Alveolata</taxon>
        <taxon>Apicomplexa</taxon>
        <taxon>Aconoidasida</taxon>
        <taxon>Haemosporida</taxon>
        <taxon>Plasmodiidae</taxon>
        <taxon>Plasmodium</taxon>
        <taxon>Plasmodium (Plasmodium)</taxon>
    </lineage>
</organism>
<evidence type="ECO:0000313" key="1">
    <source>
        <dbReference type="EMBL" id="GAB69786.1"/>
    </source>
</evidence>
<dbReference type="GeneID" id="14696328"/>
<dbReference type="OMA" id="RENYNEY"/>
<proteinExistence type="predicted"/>
<keyword evidence="2" id="KW-1185">Reference proteome</keyword>
<dbReference type="VEuPathDB" id="PlasmoDB:PCYB_005350"/>
<dbReference type="OrthoDB" id="389489at2759"/>
<evidence type="ECO:0000313" key="2">
    <source>
        <dbReference type="Proteomes" id="UP000006319"/>
    </source>
</evidence>
<name>K6UFB0_PLACD</name>